<dbReference type="AlphaFoldDB" id="A0A0C3KWH4"/>
<dbReference type="Proteomes" id="UP000054248">
    <property type="component" value="Unassembled WGS sequence"/>
</dbReference>
<name>A0A0C3KWH4_9AGAM</name>
<gene>
    <name evidence="1" type="ORF">M407DRAFT_243954</name>
</gene>
<keyword evidence="2" id="KW-1185">Reference proteome</keyword>
<accession>A0A0C3KWH4</accession>
<evidence type="ECO:0000313" key="1">
    <source>
        <dbReference type="EMBL" id="KIO25803.1"/>
    </source>
</evidence>
<organism evidence="1 2">
    <name type="scientific">Tulasnella calospora MUT 4182</name>
    <dbReference type="NCBI Taxonomy" id="1051891"/>
    <lineage>
        <taxon>Eukaryota</taxon>
        <taxon>Fungi</taxon>
        <taxon>Dikarya</taxon>
        <taxon>Basidiomycota</taxon>
        <taxon>Agaricomycotina</taxon>
        <taxon>Agaricomycetes</taxon>
        <taxon>Cantharellales</taxon>
        <taxon>Tulasnellaceae</taxon>
        <taxon>Tulasnella</taxon>
    </lineage>
</organism>
<proteinExistence type="predicted"/>
<protein>
    <submittedName>
        <fullName evidence="1">Uncharacterized protein</fullName>
    </submittedName>
</protein>
<evidence type="ECO:0000313" key="2">
    <source>
        <dbReference type="Proteomes" id="UP000054248"/>
    </source>
</evidence>
<dbReference type="OrthoDB" id="3247447at2759"/>
<reference evidence="1 2" key="1">
    <citation type="submission" date="2014-04" db="EMBL/GenBank/DDBJ databases">
        <authorList>
            <consortium name="DOE Joint Genome Institute"/>
            <person name="Kuo A."/>
            <person name="Girlanda M."/>
            <person name="Perotto S."/>
            <person name="Kohler A."/>
            <person name="Nagy L.G."/>
            <person name="Floudas D."/>
            <person name="Copeland A."/>
            <person name="Barry K.W."/>
            <person name="Cichocki N."/>
            <person name="Veneault-Fourrey C."/>
            <person name="LaButti K."/>
            <person name="Lindquist E.A."/>
            <person name="Lipzen A."/>
            <person name="Lundell T."/>
            <person name="Morin E."/>
            <person name="Murat C."/>
            <person name="Sun H."/>
            <person name="Tunlid A."/>
            <person name="Henrissat B."/>
            <person name="Grigoriev I.V."/>
            <person name="Hibbett D.S."/>
            <person name="Martin F."/>
            <person name="Nordberg H.P."/>
            <person name="Cantor M.N."/>
            <person name="Hua S.X."/>
        </authorList>
    </citation>
    <scope>NUCLEOTIDE SEQUENCE [LARGE SCALE GENOMIC DNA]</scope>
    <source>
        <strain evidence="1 2">MUT 4182</strain>
    </source>
</reference>
<dbReference type="EMBL" id="KN823035">
    <property type="protein sequence ID" value="KIO25803.1"/>
    <property type="molecule type" value="Genomic_DNA"/>
</dbReference>
<sequence>MADLAIPCFLGKALRYYESLEPEIQCDWRLLRKALLERYPPPDSDEDEMQPGGSSMLQVLAPTGSPVPRSNARIGRIKVIGANSSDFGYLGDGTTCYSTSGIGAGASATEAISVCYVPTSKLCEIEIQRSDGQPQVLGVHWYQASPTTKIGSTDYSTISSFNYEGLYRSSKMAWAGPGYTRIWRVLADNTLCPHNAARNPLHFFMKNSSEHQRYAVDVAADAGAFMNKHGPGGWTLVKLLFEPIIQTPSGRSADDA</sequence>
<dbReference type="HOGENOM" id="CLU_099564_0_0_1"/>
<reference evidence="2" key="2">
    <citation type="submission" date="2015-01" db="EMBL/GenBank/DDBJ databases">
        <title>Evolutionary Origins and Diversification of the Mycorrhizal Mutualists.</title>
        <authorList>
            <consortium name="DOE Joint Genome Institute"/>
            <consortium name="Mycorrhizal Genomics Consortium"/>
            <person name="Kohler A."/>
            <person name="Kuo A."/>
            <person name="Nagy L.G."/>
            <person name="Floudas D."/>
            <person name="Copeland A."/>
            <person name="Barry K.W."/>
            <person name="Cichocki N."/>
            <person name="Veneault-Fourrey C."/>
            <person name="LaButti K."/>
            <person name="Lindquist E.A."/>
            <person name="Lipzen A."/>
            <person name="Lundell T."/>
            <person name="Morin E."/>
            <person name="Murat C."/>
            <person name="Riley R."/>
            <person name="Ohm R."/>
            <person name="Sun H."/>
            <person name="Tunlid A."/>
            <person name="Henrissat B."/>
            <person name="Grigoriev I.V."/>
            <person name="Hibbett D.S."/>
            <person name="Martin F."/>
        </authorList>
    </citation>
    <scope>NUCLEOTIDE SEQUENCE [LARGE SCALE GENOMIC DNA]</scope>
    <source>
        <strain evidence="2">MUT 4182</strain>
    </source>
</reference>